<dbReference type="EMBL" id="PHFW01000003">
    <property type="protein sequence ID" value="PQM26631.1"/>
    <property type="molecule type" value="Genomic_DNA"/>
</dbReference>
<dbReference type="AlphaFoldDB" id="A0A2S8B2J4"/>
<accession>A0A2S8B2J4</accession>
<protein>
    <submittedName>
        <fullName evidence="1">Uncharacterized protein</fullName>
    </submittedName>
</protein>
<comment type="caution">
    <text evidence="1">The sequence shown here is derived from an EMBL/GenBank/DDBJ whole genome shotgun (WGS) entry which is preliminary data.</text>
</comment>
<evidence type="ECO:0000313" key="2">
    <source>
        <dbReference type="Proteomes" id="UP000238954"/>
    </source>
</evidence>
<name>A0A2S8B2J4_9SPHN</name>
<proteinExistence type="predicted"/>
<reference evidence="2" key="1">
    <citation type="submission" date="2017-11" db="EMBL/GenBank/DDBJ databases">
        <title>The complete genome sequence of Sphingopyxis pomeranensis sp. nov. strain WS5A3p.</title>
        <authorList>
            <person name="Kaminski M.A."/>
        </authorList>
    </citation>
    <scope>NUCLEOTIDE SEQUENCE [LARGE SCALE GENOMIC DNA]</scope>
    <source>
        <strain evidence="2">WS5A3p</strain>
    </source>
</reference>
<sequence length="231" mass="25177">MSDKKHTELRADLARLADKLPTAIDLLALHKRYKAPGKVEMLRGSLIWRAEELGRNALAALEAGNLVTAALLTRAVMETTAALVFLHKLVTQAVSQGCSPALEEKLTGFLTGSKLWEELSGAIHVNDMLREVSKVIPGYFEEHYAALSEIAHPNWSGAFGAFGIIDKEKMIISFARGGRSRETQRGTIIGRLVGSIGLFLGYHDMLGQALPDFAKAVEDYYAEKEAAKPAS</sequence>
<dbReference type="Proteomes" id="UP000238954">
    <property type="component" value="Chromosome"/>
</dbReference>
<gene>
    <name evidence="1" type="ORF">CVO77_16615</name>
</gene>
<organism evidence="1 2">
    <name type="scientific">Sphingopyxis lindanitolerans</name>
    <dbReference type="NCBI Taxonomy" id="2054227"/>
    <lineage>
        <taxon>Bacteria</taxon>
        <taxon>Pseudomonadati</taxon>
        <taxon>Pseudomonadota</taxon>
        <taxon>Alphaproteobacteria</taxon>
        <taxon>Sphingomonadales</taxon>
        <taxon>Sphingomonadaceae</taxon>
        <taxon>Sphingopyxis</taxon>
    </lineage>
</organism>
<evidence type="ECO:0000313" key="1">
    <source>
        <dbReference type="EMBL" id="PQM26631.1"/>
    </source>
</evidence>
<keyword evidence="2" id="KW-1185">Reference proteome</keyword>